<organism evidence="1 2">
    <name type="scientific">Brassica napus</name>
    <name type="common">Rape</name>
    <dbReference type="NCBI Taxonomy" id="3708"/>
    <lineage>
        <taxon>Eukaryota</taxon>
        <taxon>Viridiplantae</taxon>
        <taxon>Streptophyta</taxon>
        <taxon>Embryophyta</taxon>
        <taxon>Tracheophyta</taxon>
        <taxon>Spermatophyta</taxon>
        <taxon>Magnoliopsida</taxon>
        <taxon>eudicotyledons</taxon>
        <taxon>Gunneridae</taxon>
        <taxon>Pentapetalae</taxon>
        <taxon>rosids</taxon>
        <taxon>malvids</taxon>
        <taxon>Brassicales</taxon>
        <taxon>Brassicaceae</taxon>
        <taxon>Brassiceae</taxon>
        <taxon>Brassica</taxon>
    </lineage>
</organism>
<keyword evidence="2" id="KW-1185">Reference proteome</keyword>
<name>A0A078J930_BRANA</name>
<dbReference type="PaxDb" id="3708-A0A078J930"/>
<evidence type="ECO:0000313" key="2">
    <source>
        <dbReference type="Proteomes" id="UP000028999"/>
    </source>
</evidence>
<gene>
    <name evidence="1" type="primary">BnaC06g40780D</name>
    <name evidence="1" type="ORF">GSBRNA2T00039489001</name>
</gene>
<dbReference type="EMBL" id="LK034329">
    <property type="protein sequence ID" value="CDY63630.1"/>
    <property type="molecule type" value="Genomic_DNA"/>
</dbReference>
<sequence>MKSRTRLWTTLFG</sequence>
<reference evidence="1 2" key="1">
    <citation type="journal article" date="2014" name="Science">
        <title>Plant genetics. Early allopolyploid evolution in the post-Neolithic Brassica napus oilseed genome.</title>
        <authorList>
            <person name="Chalhoub B."/>
            <person name="Denoeud F."/>
            <person name="Liu S."/>
            <person name="Parkin I.A."/>
            <person name="Tang H."/>
            <person name="Wang X."/>
            <person name="Chiquet J."/>
            <person name="Belcram H."/>
            <person name="Tong C."/>
            <person name="Samans B."/>
            <person name="Correa M."/>
            <person name="Da Silva C."/>
            <person name="Just J."/>
            <person name="Falentin C."/>
            <person name="Koh C.S."/>
            <person name="Le Clainche I."/>
            <person name="Bernard M."/>
            <person name="Bento P."/>
            <person name="Noel B."/>
            <person name="Labadie K."/>
            <person name="Alberti A."/>
            <person name="Charles M."/>
            <person name="Arnaud D."/>
            <person name="Guo H."/>
            <person name="Daviaud C."/>
            <person name="Alamery S."/>
            <person name="Jabbari K."/>
            <person name="Zhao M."/>
            <person name="Edger P.P."/>
            <person name="Chelaifa H."/>
            <person name="Tack D."/>
            <person name="Lassalle G."/>
            <person name="Mestiri I."/>
            <person name="Schnel N."/>
            <person name="Le Paslier M.C."/>
            <person name="Fan G."/>
            <person name="Renault V."/>
            <person name="Bayer P.E."/>
            <person name="Golicz A.A."/>
            <person name="Manoli S."/>
            <person name="Lee T.H."/>
            <person name="Thi V.H."/>
            <person name="Chalabi S."/>
            <person name="Hu Q."/>
            <person name="Fan C."/>
            <person name="Tollenaere R."/>
            <person name="Lu Y."/>
            <person name="Battail C."/>
            <person name="Shen J."/>
            <person name="Sidebottom C.H."/>
            <person name="Wang X."/>
            <person name="Canaguier A."/>
            <person name="Chauveau A."/>
            <person name="Berard A."/>
            <person name="Deniot G."/>
            <person name="Guan M."/>
            <person name="Liu Z."/>
            <person name="Sun F."/>
            <person name="Lim Y.P."/>
            <person name="Lyons E."/>
            <person name="Town C.D."/>
            <person name="Bancroft I."/>
            <person name="Wang X."/>
            <person name="Meng J."/>
            <person name="Ma J."/>
            <person name="Pires J.C."/>
            <person name="King G.J."/>
            <person name="Brunel D."/>
            <person name="Delourme R."/>
            <person name="Renard M."/>
            <person name="Aury J.M."/>
            <person name="Adams K.L."/>
            <person name="Batley J."/>
            <person name="Snowdon R.J."/>
            <person name="Tost J."/>
            <person name="Edwards D."/>
            <person name="Zhou Y."/>
            <person name="Hua W."/>
            <person name="Sharpe A.G."/>
            <person name="Paterson A.H."/>
            <person name="Guan C."/>
            <person name="Wincker P."/>
        </authorList>
    </citation>
    <scope>NUCLEOTIDE SEQUENCE [LARGE SCALE GENOMIC DNA]</scope>
    <source>
        <strain evidence="2">cv. Darmor-bzh</strain>
    </source>
</reference>
<proteinExistence type="predicted"/>
<protein>
    <submittedName>
        <fullName evidence="1">BnaC06g40780D protein</fullName>
    </submittedName>
</protein>
<evidence type="ECO:0000313" key="1">
    <source>
        <dbReference type="EMBL" id="CDY63630.1"/>
    </source>
</evidence>
<dbReference type="Proteomes" id="UP000028999">
    <property type="component" value="Unassembled WGS sequence"/>
</dbReference>
<accession>A0A078J930</accession>